<dbReference type="PROSITE" id="PS00041">
    <property type="entry name" value="HTH_ARAC_FAMILY_1"/>
    <property type="match status" value="1"/>
</dbReference>
<dbReference type="Proteomes" id="UP000602759">
    <property type="component" value="Unassembled WGS sequence"/>
</dbReference>
<dbReference type="InterPro" id="IPR020449">
    <property type="entry name" value="Tscrpt_reg_AraC-type_HTH"/>
</dbReference>
<feature type="domain" description="Response regulatory" evidence="7">
    <location>
        <begin position="12"/>
        <end position="127"/>
    </location>
</feature>
<keyword evidence="1 5" id="KW-0597">Phosphoprotein</keyword>
<evidence type="ECO:0000256" key="3">
    <source>
        <dbReference type="ARBA" id="ARBA00023125"/>
    </source>
</evidence>
<evidence type="ECO:0000256" key="2">
    <source>
        <dbReference type="ARBA" id="ARBA00023015"/>
    </source>
</evidence>
<keyword evidence="3" id="KW-0238">DNA-binding</keyword>
<feature type="modified residue" description="4-aspartylphosphate" evidence="5">
    <location>
        <position position="60"/>
    </location>
</feature>
<evidence type="ECO:0000313" key="9">
    <source>
        <dbReference type="Proteomes" id="UP000602759"/>
    </source>
</evidence>
<dbReference type="CDD" id="cd17574">
    <property type="entry name" value="REC_OmpR"/>
    <property type="match status" value="1"/>
</dbReference>
<dbReference type="EMBL" id="JACOIK010000006">
    <property type="protein sequence ID" value="MBD1433095.1"/>
    <property type="molecule type" value="Genomic_DNA"/>
</dbReference>
<dbReference type="PANTHER" id="PTHR43547:SF2">
    <property type="entry name" value="HYBRID SIGNAL TRANSDUCTION HISTIDINE KINASE C"/>
    <property type="match status" value="1"/>
</dbReference>
<dbReference type="Pfam" id="PF00072">
    <property type="entry name" value="Response_reg"/>
    <property type="match status" value="1"/>
</dbReference>
<dbReference type="InterPro" id="IPR018062">
    <property type="entry name" value="HTH_AraC-typ_CS"/>
</dbReference>
<organism evidence="8 9">
    <name type="scientific">Sphingobacterium micropteri</name>
    <dbReference type="NCBI Taxonomy" id="2763501"/>
    <lineage>
        <taxon>Bacteria</taxon>
        <taxon>Pseudomonadati</taxon>
        <taxon>Bacteroidota</taxon>
        <taxon>Sphingobacteriia</taxon>
        <taxon>Sphingobacteriales</taxon>
        <taxon>Sphingobacteriaceae</taxon>
        <taxon>Sphingobacterium</taxon>
    </lineage>
</organism>
<evidence type="ECO:0000256" key="1">
    <source>
        <dbReference type="ARBA" id="ARBA00022553"/>
    </source>
</evidence>
<keyword evidence="9" id="KW-1185">Reference proteome</keyword>
<dbReference type="SMART" id="SM00342">
    <property type="entry name" value="HTH_ARAC"/>
    <property type="match status" value="1"/>
</dbReference>
<gene>
    <name evidence="8" type="ORF">H8B06_09685</name>
</gene>
<dbReference type="SMART" id="SM00448">
    <property type="entry name" value="REC"/>
    <property type="match status" value="1"/>
</dbReference>
<evidence type="ECO:0000259" key="6">
    <source>
        <dbReference type="PROSITE" id="PS01124"/>
    </source>
</evidence>
<dbReference type="Gene3D" id="1.10.10.60">
    <property type="entry name" value="Homeodomain-like"/>
    <property type="match status" value="1"/>
</dbReference>
<dbReference type="InterPro" id="IPR018060">
    <property type="entry name" value="HTH_AraC"/>
</dbReference>
<dbReference type="Pfam" id="PF12833">
    <property type="entry name" value="HTH_18"/>
    <property type="match status" value="1"/>
</dbReference>
<dbReference type="PRINTS" id="PR00032">
    <property type="entry name" value="HTHARAC"/>
</dbReference>
<dbReference type="SUPFAM" id="SSF52172">
    <property type="entry name" value="CheY-like"/>
    <property type="match status" value="1"/>
</dbReference>
<comment type="caution">
    <text evidence="8">The sequence shown here is derived from an EMBL/GenBank/DDBJ whole genome shotgun (WGS) entry which is preliminary data.</text>
</comment>
<dbReference type="InterPro" id="IPR011006">
    <property type="entry name" value="CheY-like_superfamily"/>
</dbReference>
<evidence type="ECO:0000256" key="4">
    <source>
        <dbReference type="ARBA" id="ARBA00023163"/>
    </source>
</evidence>
<name>A0ABR7YP53_9SPHI</name>
<reference evidence="8 9" key="1">
    <citation type="submission" date="2020-08" db="EMBL/GenBank/DDBJ databases">
        <title>Sphingobacterium sp. DN00404 isolated from aquaculture water.</title>
        <authorList>
            <person name="Zhang M."/>
        </authorList>
    </citation>
    <scope>NUCLEOTIDE SEQUENCE [LARGE SCALE GENOMIC DNA]</scope>
    <source>
        <strain evidence="8 9">DN00404</strain>
    </source>
</reference>
<keyword evidence="2" id="KW-0805">Transcription regulation</keyword>
<sequence length="268" mass="30773">MIDAIDRLHKPKILIVDDNIEVLDFLEDDLSDQFEITRASDGVEALEVLNLSLIDLIVCDVMMPKMDGFEVCKFIKSTPNHAHIPIILLTAKNTLNAKIEGLELGADAYIEKLFSPEYLRAQIHSLLLNRNKVKEFFISSPFVHVNTAAIQNSEESLFLEKLYEVIQQHMADPNLDVEKLADLMNLSRPTLYRKIKSLSDVSPNELINMARLKKATELLLHHDYKIFEVSFLVGFSSHTHFGRNFQKYYGMSPREYIQEINNKKADTH</sequence>
<evidence type="ECO:0000313" key="8">
    <source>
        <dbReference type="EMBL" id="MBD1433095.1"/>
    </source>
</evidence>
<dbReference type="PROSITE" id="PS01124">
    <property type="entry name" value="HTH_ARAC_FAMILY_2"/>
    <property type="match status" value="1"/>
</dbReference>
<evidence type="ECO:0000259" key="7">
    <source>
        <dbReference type="PROSITE" id="PS50110"/>
    </source>
</evidence>
<dbReference type="PROSITE" id="PS50110">
    <property type="entry name" value="RESPONSE_REGULATORY"/>
    <property type="match status" value="1"/>
</dbReference>
<dbReference type="Gene3D" id="3.40.50.2300">
    <property type="match status" value="1"/>
</dbReference>
<dbReference type="RefSeq" id="WP_190994080.1">
    <property type="nucleotide sequence ID" value="NZ_JACOIK010000006.1"/>
</dbReference>
<feature type="domain" description="HTH araC/xylS-type" evidence="6">
    <location>
        <begin position="160"/>
        <end position="259"/>
    </location>
</feature>
<proteinExistence type="predicted"/>
<dbReference type="PANTHER" id="PTHR43547">
    <property type="entry name" value="TWO-COMPONENT HISTIDINE KINASE"/>
    <property type="match status" value="1"/>
</dbReference>
<dbReference type="InterPro" id="IPR009057">
    <property type="entry name" value="Homeodomain-like_sf"/>
</dbReference>
<keyword evidence="4" id="KW-0804">Transcription</keyword>
<dbReference type="InterPro" id="IPR001789">
    <property type="entry name" value="Sig_transdc_resp-reg_receiver"/>
</dbReference>
<dbReference type="SUPFAM" id="SSF46689">
    <property type="entry name" value="Homeodomain-like"/>
    <property type="match status" value="1"/>
</dbReference>
<evidence type="ECO:0000256" key="5">
    <source>
        <dbReference type="PROSITE-ProRule" id="PRU00169"/>
    </source>
</evidence>
<protein>
    <submittedName>
        <fullName evidence="8">Response regulator</fullName>
    </submittedName>
</protein>
<accession>A0ABR7YP53</accession>